<evidence type="ECO:0000256" key="8">
    <source>
        <dbReference type="ARBA" id="ARBA00022777"/>
    </source>
</evidence>
<dbReference type="SUPFAM" id="SSF51621">
    <property type="entry name" value="Phosphoenolpyruvate/pyruvate domain"/>
    <property type="match status" value="1"/>
</dbReference>
<dbReference type="InterPro" id="IPR040442">
    <property type="entry name" value="Pyrv_kinase-like_dom_sf"/>
</dbReference>
<evidence type="ECO:0000256" key="12">
    <source>
        <dbReference type="ARBA" id="ARBA00023317"/>
    </source>
</evidence>
<dbReference type="SUPFAM" id="SSF50800">
    <property type="entry name" value="PK beta-barrel domain-like"/>
    <property type="match status" value="1"/>
</dbReference>
<evidence type="ECO:0000313" key="15">
    <source>
        <dbReference type="EMBL" id="KAG8544581.1"/>
    </source>
</evidence>
<keyword evidence="11 13" id="KW-0324">Glycolysis</keyword>
<keyword evidence="10 13" id="KW-0460">Magnesium</keyword>
<comment type="similarity">
    <text evidence="3 13">Belongs to the pyruvate kinase family.</text>
</comment>
<dbReference type="Pfam" id="PF00224">
    <property type="entry name" value="PK"/>
    <property type="match status" value="1"/>
</dbReference>
<evidence type="ECO:0000256" key="1">
    <source>
        <dbReference type="ARBA" id="ARBA00001958"/>
    </source>
</evidence>
<dbReference type="AlphaFoldDB" id="A0AAV6ZDK0"/>
<dbReference type="PROSITE" id="PS00110">
    <property type="entry name" value="PYRUVATE_KINASE"/>
    <property type="match status" value="1"/>
</dbReference>
<evidence type="ECO:0000259" key="14">
    <source>
        <dbReference type="Pfam" id="PF00224"/>
    </source>
</evidence>
<evidence type="ECO:0000256" key="10">
    <source>
        <dbReference type="ARBA" id="ARBA00022842"/>
    </source>
</evidence>
<evidence type="ECO:0000256" key="13">
    <source>
        <dbReference type="RuleBase" id="RU000504"/>
    </source>
</evidence>
<keyword evidence="16" id="KW-1185">Reference proteome</keyword>
<dbReference type="InterPro" id="IPR015813">
    <property type="entry name" value="Pyrv/PenolPyrv_kinase-like_dom"/>
</dbReference>
<feature type="non-terminal residue" evidence="15">
    <location>
        <position position="330"/>
    </location>
</feature>
<evidence type="ECO:0000256" key="9">
    <source>
        <dbReference type="ARBA" id="ARBA00022840"/>
    </source>
</evidence>
<evidence type="ECO:0000256" key="7">
    <source>
        <dbReference type="ARBA" id="ARBA00022741"/>
    </source>
</evidence>
<evidence type="ECO:0000256" key="3">
    <source>
        <dbReference type="ARBA" id="ARBA00008663"/>
    </source>
</evidence>
<organism evidence="15 16">
    <name type="scientific">Engystomops pustulosus</name>
    <name type="common">Tungara frog</name>
    <name type="synonym">Physalaemus pustulosus</name>
    <dbReference type="NCBI Taxonomy" id="76066"/>
    <lineage>
        <taxon>Eukaryota</taxon>
        <taxon>Metazoa</taxon>
        <taxon>Chordata</taxon>
        <taxon>Craniata</taxon>
        <taxon>Vertebrata</taxon>
        <taxon>Euteleostomi</taxon>
        <taxon>Amphibia</taxon>
        <taxon>Batrachia</taxon>
        <taxon>Anura</taxon>
        <taxon>Neobatrachia</taxon>
        <taxon>Hyloidea</taxon>
        <taxon>Leptodactylidae</taxon>
        <taxon>Leiuperinae</taxon>
        <taxon>Engystomops</taxon>
    </lineage>
</organism>
<protein>
    <recommendedName>
        <fullName evidence="4 13">Pyruvate kinase</fullName>
        <ecNumber evidence="4 13">2.7.1.40</ecNumber>
    </recommendedName>
</protein>
<dbReference type="Gene3D" id="3.40.1380.20">
    <property type="entry name" value="Pyruvate kinase, C-terminal domain"/>
    <property type="match status" value="1"/>
</dbReference>
<keyword evidence="7" id="KW-0547">Nucleotide-binding</keyword>
<gene>
    <name evidence="15" type="ORF">GDO81_022228</name>
</gene>
<keyword evidence="9" id="KW-0067">ATP-binding</keyword>
<evidence type="ECO:0000313" key="16">
    <source>
        <dbReference type="Proteomes" id="UP000824782"/>
    </source>
</evidence>
<comment type="caution">
    <text evidence="15">The sequence shown here is derived from an EMBL/GenBank/DDBJ whole genome shotgun (WGS) entry which is preliminary data.</text>
</comment>
<evidence type="ECO:0000256" key="5">
    <source>
        <dbReference type="ARBA" id="ARBA00022679"/>
    </source>
</evidence>
<dbReference type="GO" id="GO:0004743">
    <property type="term" value="F:pyruvate kinase activity"/>
    <property type="evidence" value="ECO:0007669"/>
    <property type="project" value="UniProtKB-EC"/>
</dbReference>
<dbReference type="GO" id="GO:0000287">
    <property type="term" value="F:magnesium ion binding"/>
    <property type="evidence" value="ECO:0007669"/>
    <property type="project" value="InterPro"/>
</dbReference>
<dbReference type="InterPro" id="IPR015793">
    <property type="entry name" value="Pyrv_Knase_brl"/>
</dbReference>
<dbReference type="Gene3D" id="3.20.20.60">
    <property type="entry name" value="Phosphoenolpyruvate-binding domains"/>
    <property type="match status" value="1"/>
</dbReference>
<dbReference type="EC" id="2.7.1.40" evidence="4 13"/>
<dbReference type="InterPro" id="IPR018209">
    <property type="entry name" value="Pyrv_Knase_AS"/>
</dbReference>
<dbReference type="InterPro" id="IPR015806">
    <property type="entry name" value="Pyrv_Knase_insert_dom_sf"/>
</dbReference>
<dbReference type="InterPro" id="IPR011037">
    <property type="entry name" value="Pyrv_Knase-like_insert_dom_sf"/>
</dbReference>
<proteinExistence type="inferred from homology"/>
<dbReference type="InterPro" id="IPR036918">
    <property type="entry name" value="Pyrv_Knase_C_sf"/>
</dbReference>
<evidence type="ECO:0000256" key="4">
    <source>
        <dbReference type="ARBA" id="ARBA00012142"/>
    </source>
</evidence>
<evidence type="ECO:0000256" key="11">
    <source>
        <dbReference type="ARBA" id="ARBA00023152"/>
    </source>
</evidence>
<keyword evidence="5 13" id="KW-0808">Transferase</keyword>
<reference evidence="15" key="1">
    <citation type="thesis" date="2020" institute="ProQuest LLC" country="789 East Eisenhower Parkway, Ann Arbor, MI, USA">
        <title>Comparative Genomics and Chromosome Evolution.</title>
        <authorList>
            <person name="Mudd A.B."/>
        </authorList>
    </citation>
    <scope>NUCLEOTIDE SEQUENCE</scope>
    <source>
        <strain evidence="15">237g6f4</strain>
        <tissue evidence="15">Blood</tissue>
    </source>
</reference>
<name>A0AAV6ZDK0_ENGPU</name>
<dbReference type="EMBL" id="WNYA01002151">
    <property type="protein sequence ID" value="KAG8544581.1"/>
    <property type="molecule type" value="Genomic_DNA"/>
</dbReference>
<keyword evidence="12" id="KW-0670">Pyruvate</keyword>
<evidence type="ECO:0000256" key="2">
    <source>
        <dbReference type="ARBA" id="ARBA00004997"/>
    </source>
</evidence>
<keyword evidence="8 13" id="KW-0418">Kinase</keyword>
<evidence type="ECO:0000256" key="6">
    <source>
        <dbReference type="ARBA" id="ARBA00022723"/>
    </source>
</evidence>
<dbReference type="Proteomes" id="UP000824782">
    <property type="component" value="Unassembled WGS sequence"/>
</dbReference>
<dbReference type="NCBIfam" id="TIGR01064">
    <property type="entry name" value="pyruv_kin"/>
    <property type="match status" value="1"/>
</dbReference>
<dbReference type="GO" id="GO:0016301">
    <property type="term" value="F:kinase activity"/>
    <property type="evidence" value="ECO:0007669"/>
    <property type="project" value="UniProtKB-KW"/>
</dbReference>
<comment type="pathway">
    <text evidence="2 13">Carbohydrate degradation; glycolysis; pyruvate from D-glyceraldehyde 3-phosphate: step 5/5.</text>
</comment>
<comment type="catalytic activity">
    <reaction evidence="13">
        <text>pyruvate + ATP = phosphoenolpyruvate + ADP + H(+)</text>
        <dbReference type="Rhea" id="RHEA:18157"/>
        <dbReference type="ChEBI" id="CHEBI:15361"/>
        <dbReference type="ChEBI" id="CHEBI:15378"/>
        <dbReference type="ChEBI" id="CHEBI:30616"/>
        <dbReference type="ChEBI" id="CHEBI:58702"/>
        <dbReference type="ChEBI" id="CHEBI:456216"/>
        <dbReference type="EC" id="2.7.1.40"/>
    </reaction>
</comment>
<keyword evidence="6" id="KW-0479">Metal-binding</keyword>
<accession>A0AAV6ZDK0</accession>
<dbReference type="GO" id="GO:0030955">
    <property type="term" value="F:potassium ion binding"/>
    <property type="evidence" value="ECO:0007669"/>
    <property type="project" value="InterPro"/>
</dbReference>
<comment type="cofactor">
    <cofactor evidence="1">
        <name>K(+)</name>
        <dbReference type="ChEBI" id="CHEBI:29103"/>
    </cofactor>
</comment>
<dbReference type="PANTHER" id="PTHR11817">
    <property type="entry name" value="PYRUVATE KINASE"/>
    <property type="match status" value="1"/>
</dbReference>
<dbReference type="InterPro" id="IPR001697">
    <property type="entry name" value="Pyr_Knase"/>
</dbReference>
<dbReference type="PRINTS" id="PR01050">
    <property type="entry name" value="PYRUVTKNASE"/>
</dbReference>
<feature type="domain" description="Pyruvate kinase barrel" evidence="14">
    <location>
        <begin position="43"/>
        <end position="329"/>
    </location>
</feature>
<dbReference type="GO" id="GO:0005524">
    <property type="term" value="F:ATP binding"/>
    <property type="evidence" value="ECO:0007669"/>
    <property type="project" value="UniProtKB-KW"/>
</dbReference>
<dbReference type="FunFam" id="2.40.33.10:FF:000023">
    <property type="entry name" value="Pyruvate kinase PKM"/>
    <property type="match status" value="1"/>
</dbReference>
<dbReference type="Gene3D" id="2.40.33.10">
    <property type="entry name" value="PK beta-barrel domain-like"/>
    <property type="match status" value="1"/>
</dbReference>
<sequence length="330" mass="36199">MAQLTQDLGAAFFQKQQLSAAMADTFLEHLCLLDIDSEPLTARNTSIVCTIGPASRSVEMLKEMIKAGLNIARLNFSHGTHEYHAGSIKNVRQATESFAANPMFYRPVAIALDTKGPEIRTGIIKEGENAEVELQKGSIVKVTTDPAYEDKCDHKTLWVDYKNICKVVKVGGRIFVDDGLISLLVREIGSDYCLAEVENGGNLCSRKGVNLPGAEVDLPALSERDCLDLKFGIEQGVDMVFASFIRKAQDVMAIRQELGQRGRNIKIISKIENHEGVKRFDEILEASDGIMVARGDLGIEIPAEKVFLAQKMMIGKCNRAGKPVICATQV</sequence>